<reference evidence="2" key="2">
    <citation type="submission" date="2021-01" db="EMBL/GenBank/DDBJ databases">
        <authorList>
            <person name="Schikora-Tamarit M.A."/>
        </authorList>
    </citation>
    <scope>NUCLEOTIDE SEQUENCE</scope>
    <source>
        <strain evidence="2">CBS2887</strain>
    </source>
</reference>
<dbReference type="EMBL" id="JAEUBG010001025">
    <property type="protein sequence ID" value="KAH3687071.1"/>
    <property type="molecule type" value="Genomic_DNA"/>
</dbReference>
<keyword evidence="3" id="KW-1185">Reference proteome</keyword>
<reference evidence="2" key="1">
    <citation type="journal article" date="2021" name="Open Biol.">
        <title>Shared evolutionary footprints suggest mitochondrial oxidative damage underlies multiple complex I losses in fungi.</title>
        <authorList>
            <person name="Schikora-Tamarit M.A."/>
            <person name="Marcet-Houben M."/>
            <person name="Nosek J."/>
            <person name="Gabaldon T."/>
        </authorList>
    </citation>
    <scope>NUCLEOTIDE SEQUENCE</scope>
    <source>
        <strain evidence="2">CBS2887</strain>
    </source>
</reference>
<evidence type="ECO:0000256" key="1">
    <source>
        <dbReference type="SAM" id="MobiDB-lite"/>
    </source>
</evidence>
<dbReference type="Proteomes" id="UP000774326">
    <property type="component" value="Unassembled WGS sequence"/>
</dbReference>
<gene>
    <name evidence="2" type="ORF">WICPIJ_001944</name>
</gene>
<name>A0A9P8QAR0_WICPI</name>
<comment type="caution">
    <text evidence="2">The sequence shown here is derived from an EMBL/GenBank/DDBJ whole genome shotgun (WGS) entry which is preliminary data.</text>
</comment>
<dbReference type="AlphaFoldDB" id="A0A9P8QAR0"/>
<organism evidence="2 3">
    <name type="scientific">Wickerhamomyces pijperi</name>
    <name type="common">Yeast</name>
    <name type="synonym">Pichia pijperi</name>
    <dbReference type="NCBI Taxonomy" id="599730"/>
    <lineage>
        <taxon>Eukaryota</taxon>
        <taxon>Fungi</taxon>
        <taxon>Dikarya</taxon>
        <taxon>Ascomycota</taxon>
        <taxon>Saccharomycotina</taxon>
        <taxon>Saccharomycetes</taxon>
        <taxon>Phaffomycetales</taxon>
        <taxon>Wickerhamomycetaceae</taxon>
        <taxon>Wickerhamomyces</taxon>
    </lineage>
</organism>
<evidence type="ECO:0000313" key="3">
    <source>
        <dbReference type="Proteomes" id="UP000774326"/>
    </source>
</evidence>
<feature type="region of interest" description="Disordered" evidence="1">
    <location>
        <begin position="65"/>
        <end position="85"/>
    </location>
</feature>
<accession>A0A9P8QAR0</accession>
<protein>
    <submittedName>
        <fullName evidence="2">Uncharacterized protein</fullName>
    </submittedName>
</protein>
<evidence type="ECO:0000313" key="2">
    <source>
        <dbReference type="EMBL" id="KAH3687071.1"/>
    </source>
</evidence>
<proteinExistence type="predicted"/>
<sequence>MEDVQDSNDDLDGWVQVQFLGDDDLGVLRTSPSHQMVQQLLTNLNLELVVINQSLGETFMGGVDNLSGLGTKSSEENGQDSDSDPTLLRIDEFRLAQSQRKQLDTNNPQLDQLFTGSVF</sequence>